<dbReference type="Proteomes" id="UP000007517">
    <property type="component" value="Chromosome"/>
</dbReference>
<dbReference type="Pfam" id="PF12840">
    <property type="entry name" value="HTH_20"/>
    <property type="match status" value="1"/>
</dbReference>
<dbReference type="SMART" id="SM00418">
    <property type="entry name" value="HTH_ARSR"/>
    <property type="match status" value="1"/>
</dbReference>
<dbReference type="Gene3D" id="1.10.10.10">
    <property type="entry name" value="Winged helix-like DNA-binding domain superfamily/Winged helix DNA-binding domain"/>
    <property type="match status" value="1"/>
</dbReference>
<reference evidence="2 3" key="1">
    <citation type="journal article" date="2012" name="J. Bacteriol.">
        <title>Genome Sequence of Blastococcus saxobsidens DD2, a Stone-Inhabiting Bacterium.</title>
        <authorList>
            <person name="Chouaia B."/>
            <person name="Crotti E."/>
            <person name="Brusetti L."/>
            <person name="Daffonchio D."/>
            <person name="Essoussi I."/>
            <person name="Nouioui I."/>
            <person name="Sbissi I."/>
            <person name="Ghodhbane-Gtari F."/>
            <person name="Gtari M."/>
            <person name="Vacherie B."/>
            <person name="Barbe V."/>
            <person name="Medigue C."/>
            <person name="Gury J."/>
            <person name="Pujic P."/>
            <person name="Normand P."/>
        </authorList>
    </citation>
    <scope>NUCLEOTIDE SEQUENCE [LARGE SCALE GENOMIC DNA]</scope>
    <source>
        <strain evidence="2 3">DD2</strain>
    </source>
</reference>
<reference evidence="3" key="2">
    <citation type="submission" date="2012-02" db="EMBL/GenBank/DDBJ databases">
        <title>Complete genome sequence of Blastococcus saxobsidens strain DD2.</title>
        <authorList>
            <person name="Genoscope."/>
        </authorList>
    </citation>
    <scope>NUCLEOTIDE SEQUENCE [LARGE SCALE GENOMIC DNA]</scope>
    <source>
        <strain evidence="3">DD2</strain>
    </source>
</reference>
<evidence type="ECO:0000313" key="2">
    <source>
        <dbReference type="EMBL" id="CCG05660.1"/>
    </source>
</evidence>
<feature type="domain" description="HTH arsR-type" evidence="1">
    <location>
        <begin position="20"/>
        <end position="110"/>
    </location>
</feature>
<accession>H6RU53</accession>
<keyword evidence="3" id="KW-1185">Reference proteome</keyword>
<dbReference type="eggNOG" id="COG2345">
    <property type="taxonomic scope" value="Bacteria"/>
</dbReference>
<dbReference type="GO" id="GO:0003700">
    <property type="term" value="F:DNA-binding transcription factor activity"/>
    <property type="evidence" value="ECO:0007669"/>
    <property type="project" value="InterPro"/>
</dbReference>
<dbReference type="EMBL" id="FO117623">
    <property type="protein sequence ID" value="CCG05660.1"/>
    <property type="molecule type" value="Genomic_DNA"/>
</dbReference>
<proteinExistence type="predicted"/>
<dbReference type="InterPro" id="IPR036390">
    <property type="entry name" value="WH_DNA-bd_sf"/>
</dbReference>
<dbReference type="KEGG" id="bsd:BLASA_4876"/>
<evidence type="ECO:0000313" key="3">
    <source>
        <dbReference type="Proteomes" id="UP000007517"/>
    </source>
</evidence>
<dbReference type="RefSeq" id="WP_014378526.1">
    <property type="nucleotide sequence ID" value="NC_016943.1"/>
</dbReference>
<evidence type="ECO:0000259" key="1">
    <source>
        <dbReference type="SMART" id="SM00418"/>
    </source>
</evidence>
<protein>
    <submittedName>
        <fullName evidence="2">Putative transcriptional regulator, ArsR family</fullName>
    </submittedName>
</protein>
<organism evidence="2 3">
    <name type="scientific">Blastococcus saxobsidens (strain DD2)</name>
    <dbReference type="NCBI Taxonomy" id="1146883"/>
    <lineage>
        <taxon>Bacteria</taxon>
        <taxon>Bacillati</taxon>
        <taxon>Actinomycetota</taxon>
        <taxon>Actinomycetes</taxon>
        <taxon>Geodermatophilales</taxon>
        <taxon>Geodermatophilaceae</taxon>
        <taxon>Blastococcus</taxon>
    </lineage>
</organism>
<dbReference type="HOGENOM" id="CLU_078469_1_1_11"/>
<gene>
    <name evidence="2" type="ordered locus">BLASA_4876</name>
</gene>
<dbReference type="CDD" id="cd00090">
    <property type="entry name" value="HTH_ARSR"/>
    <property type="match status" value="1"/>
</dbReference>
<dbReference type="STRING" id="1146883.BLASA_4876"/>
<dbReference type="InterPro" id="IPR036388">
    <property type="entry name" value="WH-like_DNA-bd_sf"/>
</dbReference>
<sequence>MSDRPPAVVIDDLAEPRHVALAVRSRRRIVEVLRSAGRPVAVGELAAAVGLHVTTARTHLRVLEAAGLVVRTPQLPAGPGRPRHWYAAVTEGGPGQGHRELAELLAGALDTGGEGGRQRAEEAGRRWAERQVPEPAELTWEQAVGGLDELFGRLGFAPRRVDAEPNRFRVALERCPFRDVARAHPEVVCSVHLGLMRGALSRFGFTVIADSALLQPFVAPELCMAEVPGPPAPDRRQRVESLGNE</sequence>
<dbReference type="SUPFAM" id="SSF46785">
    <property type="entry name" value="Winged helix' DNA-binding domain"/>
    <property type="match status" value="1"/>
</dbReference>
<dbReference type="InterPro" id="IPR001845">
    <property type="entry name" value="HTH_ArsR_DNA-bd_dom"/>
</dbReference>
<name>H6RU53_BLASD</name>
<dbReference type="AlphaFoldDB" id="H6RU53"/>
<dbReference type="InterPro" id="IPR011991">
    <property type="entry name" value="ArsR-like_HTH"/>
</dbReference>